<dbReference type="PANTHER" id="PTHR35174">
    <property type="entry name" value="BLL7171 PROTEIN-RELATED"/>
    <property type="match status" value="1"/>
</dbReference>
<dbReference type="InterPro" id="IPR005545">
    <property type="entry name" value="YCII"/>
</dbReference>
<gene>
    <name evidence="3" type="ORF">SGUI_0640</name>
</gene>
<dbReference type="Gene3D" id="3.30.70.1060">
    <property type="entry name" value="Dimeric alpha+beta barrel"/>
    <property type="match status" value="1"/>
</dbReference>
<dbReference type="AlphaFoldDB" id="A0A1B1N9D6"/>
<name>A0A1B1N9D6_9MICO</name>
<dbReference type="RefSeq" id="WP_066636215.1">
    <property type="nucleotide sequence ID" value="NZ_CP014989.1"/>
</dbReference>
<reference evidence="3 4" key="1">
    <citation type="submission" date="2016-03" db="EMBL/GenBank/DDBJ databases">
        <title>Shallow-sea hydrothermal system.</title>
        <authorList>
            <person name="Tang K."/>
        </authorList>
    </citation>
    <scope>NUCLEOTIDE SEQUENCE [LARGE SCALE GENOMIC DNA]</scope>
    <source>
        <strain evidence="3 4">JLT9</strain>
    </source>
</reference>
<accession>A0A1B1N9D6</accession>
<evidence type="ECO:0000256" key="1">
    <source>
        <dbReference type="ARBA" id="ARBA00007689"/>
    </source>
</evidence>
<organism evidence="3 4">
    <name type="scientific">Serinicoccus hydrothermalis</name>
    <dbReference type="NCBI Taxonomy" id="1758689"/>
    <lineage>
        <taxon>Bacteria</taxon>
        <taxon>Bacillati</taxon>
        <taxon>Actinomycetota</taxon>
        <taxon>Actinomycetes</taxon>
        <taxon>Micrococcales</taxon>
        <taxon>Ornithinimicrobiaceae</taxon>
        <taxon>Serinicoccus</taxon>
    </lineage>
</organism>
<evidence type="ECO:0000313" key="3">
    <source>
        <dbReference type="EMBL" id="ANS78036.1"/>
    </source>
</evidence>
<keyword evidence="4" id="KW-1185">Reference proteome</keyword>
<dbReference type="EMBL" id="CP014989">
    <property type="protein sequence ID" value="ANS78036.1"/>
    <property type="molecule type" value="Genomic_DNA"/>
</dbReference>
<dbReference type="SUPFAM" id="SSF54909">
    <property type="entry name" value="Dimeric alpha+beta barrel"/>
    <property type="match status" value="1"/>
</dbReference>
<dbReference type="Proteomes" id="UP000092482">
    <property type="component" value="Chromosome"/>
</dbReference>
<dbReference type="Pfam" id="PF03795">
    <property type="entry name" value="YCII"/>
    <property type="match status" value="1"/>
</dbReference>
<comment type="similarity">
    <text evidence="1">Belongs to the YciI family.</text>
</comment>
<dbReference type="KEGG" id="serj:SGUI_0640"/>
<dbReference type="PANTHER" id="PTHR35174:SF3">
    <property type="entry name" value="BLL7171 PROTEIN"/>
    <property type="match status" value="1"/>
</dbReference>
<dbReference type="OrthoDB" id="668782at2"/>
<proteinExistence type="inferred from homology"/>
<evidence type="ECO:0000313" key="4">
    <source>
        <dbReference type="Proteomes" id="UP000092482"/>
    </source>
</evidence>
<evidence type="ECO:0000259" key="2">
    <source>
        <dbReference type="Pfam" id="PF03795"/>
    </source>
</evidence>
<feature type="domain" description="YCII-related" evidence="2">
    <location>
        <begin position="21"/>
        <end position="110"/>
    </location>
</feature>
<sequence length="126" mass="13276">MAQYTVLIIGAADRWWTSMSLAERTDGYAQYHKLGEALAAGGHTVVGGAELTQTAQARSIPAGGGAVTDGPYAEAVEQVGGYYQIETEDLDGMIECFQIIARTGDGIEVRPNVVPEDRPSADAVTS</sequence>
<protein>
    <recommendedName>
        <fullName evidence="2">YCII-related domain-containing protein</fullName>
    </recommendedName>
</protein>
<dbReference type="STRING" id="1758689.SGUI_0640"/>
<dbReference type="InterPro" id="IPR011008">
    <property type="entry name" value="Dimeric_a/b-barrel"/>
</dbReference>